<protein>
    <submittedName>
        <fullName evidence="1">Uncharacterized protein</fullName>
    </submittedName>
</protein>
<dbReference type="Proteomes" id="UP000233551">
    <property type="component" value="Unassembled WGS sequence"/>
</dbReference>
<keyword evidence="2" id="KW-1185">Reference proteome</keyword>
<comment type="caution">
    <text evidence="1">The sequence shown here is derived from an EMBL/GenBank/DDBJ whole genome shotgun (WGS) entry which is preliminary data.</text>
</comment>
<gene>
    <name evidence="1" type="ORF">CRG98_033348</name>
</gene>
<sequence>MDGRREVMGVRRYFENVWWRLIWLVFRGEPWLAARLGSARLGSARLGSARLGSARLGSARLGSARLG</sequence>
<dbReference type="AlphaFoldDB" id="A0A2I0IQI6"/>
<organism evidence="1 2">
    <name type="scientific">Punica granatum</name>
    <name type="common">Pomegranate</name>
    <dbReference type="NCBI Taxonomy" id="22663"/>
    <lineage>
        <taxon>Eukaryota</taxon>
        <taxon>Viridiplantae</taxon>
        <taxon>Streptophyta</taxon>
        <taxon>Embryophyta</taxon>
        <taxon>Tracheophyta</taxon>
        <taxon>Spermatophyta</taxon>
        <taxon>Magnoliopsida</taxon>
        <taxon>eudicotyledons</taxon>
        <taxon>Gunneridae</taxon>
        <taxon>Pentapetalae</taxon>
        <taxon>rosids</taxon>
        <taxon>malvids</taxon>
        <taxon>Myrtales</taxon>
        <taxon>Lythraceae</taxon>
        <taxon>Punica</taxon>
    </lineage>
</organism>
<accession>A0A2I0IQI6</accession>
<evidence type="ECO:0000313" key="1">
    <source>
        <dbReference type="EMBL" id="PKI46262.1"/>
    </source>
</evidence>
<evidence type="ECO:0000313" key="2">
    <source>
        <dbReference type="Proteomes" id="UP000233551"/>
    </source>
</evidence>
<reference evidence="1 2" key="1">
    <citation type="submission" date="2017-11" db="EMBL/GenBank/DDBJ databases">
        <title>De-novo sequencing of pomegranate (Punica granatum L.) genome.</title>
        <authorList>
            <person name="Akparov Z."/>
            <person name="Amiraslanov A."/>
            <person name="Hajiyeva S."/>
            <person name="Abbasov M."/>
            <person name="Kaur K."/>
            <person name="Hamwieh A."/>
            <person name="Solovyev V."/>
            <person name="Salamov A."/>
            <person name="Braich B."/>
            <person name="Kosarev P."/>
            <person name="Mahmoud A."/>
            <person name="Hajiyev E."/>
            <person name="Babayeva S."/>
            <person name="Izzatullayeva V."/>
            <person name="Mammadov A."/>
            <person name="Mammadov A."/>
            <person name="Sharifova S."/>
            <person name="Ojaghi J."/>
            <person name="Eynullazada K."/>
            <person name="Bayramov B."/>
            <person name="Abdulazimova A."/>
            <person name="Shahmuradov I."/>
        </authorList>
    </citation>
    <scope>NUCLEOTIDE SEQUENCE [LARGE SCALE GENOMIC DNA]</scope>
    <source>
        <strain evidence="2">cv. AG2017</strain>
        <tissue evidence="1">Leaf</tissue>
    </source>
</reference>
<dbReference type="EMBL" id="PGOL01002658">
    <property type="protein sequence ID" value="PKI46262.1"/>
    <property type="molecule type" value="Genomic_DNA"/>
</dbReference>
<name>A0A2I0IQI6_PUNGR</name>
<proteinExistence type="predicted"/>